<dbReference type="InterPro" id="IPR000873">
    <property type="entry name" value="AMP-dep_synth/lig_dom"/>
</dbReference>
<feature type="non-terminal residue" evidence="6">
    <location>
        <position position="1"/>
    </location>
</feature>
<dbReference type="Proteomes" id="UP000807825">
    <property type="component" value="Unassembled WGS sequence"/>
</dbReference>
<dbReference type="InterPro" id="IPR045851">
    <property type="entry name" value="AMP-bd_C_sf"/>
</dbReference>
<name>A0A9D6Z5Z6_9BACT</name>
<evidence type="ECO:0000259" key="5">
    <source>
        <dbReference type="Pfam" id="PF00501"/>
    </source>
</evidence>
<dbReference type="Pfam" id="PF23562">
    <property type="entry name" value="AMP-binding_C_3"/>
    <property type="match status" value="1"/>
</dbReference>
<protein>
    <submittedName>
        <fullName evidence="6">AMP-binding protein</fullName>
    </submittedName>
</protein>
<dbReference type="EMBL" id="JACRDE010000550">
    <property type="protein sequence ID" value="MBI5252012.1"/>
    <property type="molecule type" value="Genomic_DNA"/>
</dbReference>
<evidence type="ECO:0000313" key="7">
    <source>
        <dbReference type="Proteomes" id="UP000807825"/>
    </source>
</evidence>
<evidence type="ECO:0000313" key="6">
    <source>
        <dbReference type="EMBL" id="MBI5252012.1"/>
    </source>
</evidence>
<proteinExistence type="predicted"/>
<sequence length="238" mass="26695">FHRALGVEVIEGWGLTEETGLATCNVPGDVKLGSVGKPLPGVKVRIADDGEILLQCDHIFAGYWKDPEATAGTIHDGWLYTGDVGELDGKGRLTITDRKKEIIITSGGKNIAPSEIENRLKCSPFVNEAIVVGDGRKYLAALIQIDYDNVAKWAQEQGIAYTTFKSLAQNREVYTLIKQEVNEANKDFAQVETIKKFRLLDKELDHDDNELTATMKVRRKTIHQKFEDLIEEMYRSKE</sequence>
<evidence type="ECO:0000256" key="1">
    <source>
        <dbReference type="ARBA" id="ARBA00022598"/>
    </source>
</evidence>
<dbReference type="PANTHER" id="PTHR43272">
    <property type="entry name" value="LONG-CHAIN-FATTY-ACID--COA LIGASE"/>
    <property type="match status" value="1"/>
</dbReference>
<evidence type="ECO:0000256" key="4">
    <source>
        <dbReference type="ARBA" id="ARBA00024484"/>
    </source>
</evidence>
<evidence type="ECO:0000256" key="3">
    <source>
        <dbReference type="ARBA" id="ARBA00023098"/>
    </source>
</evidence>
<dbReference type="PANTHER" id="PTHR43272:SF32">
    <property type="entry name" value="AMP-DEPENDENT SYNTHETASE_LIGASE DOMAIN-CONTAINING PROTEIN"/>
    <property type="match status" value="1"/>
</dbReference>
<comment type="caution">
    <text evidence="6">The sequence shown here is derived from an EMBL/GenBank/DDBJ whole genome shotgun (WGS) entry which is preliminary data.</text>
</comment>
<accession>A0A9D6Z5Z6</accession>
<feature type="domain" description="AMP-dependent synthetase/ligase" evidence="5">
    <location>
        <begin position="1"/>
        <end position="64"/>
    </location>
</feature>
<dbReference type="GO" id="GO:0004467">
    <property type="term" value="F:long-chain fatty acid-CoA ligase activity"/>
    <property type="evidence" value="ECO:0007669"/>
    <property type="project" value="UniProtKB-EC"/>
</dbReference>
<dbReference type="Gene3D" id="3.30.300.30">
    <property type="match status" value="1"/>
</dbReference>
<keyword evidence="1" id="KW-0436">Ligase</keyword>
<evidence type="ECO:0000256" key="2">
    <source>
        <dbReference type="ARBA" id="ARBA00022832"/>
    </source>
</evidence>
<reference evidence="6" key="1">
    <citation type="submission" date="2020-07" db="EMBL/GenBank/DDBJ databases">
        <title>Huge and variable diversity of episymbiotic CPR bacteria and DPANN archaea in groundwater ecosystems.</title>
        <authorList>
            <person name="He C.Y."/>
            <person name="Keren R."/>
            <person name="Whittaker M."/>
            <person name="Farag I.F."/>
            <person name="Doudna J."/>
            <person name="Cate J.H.D."/>
            <person name="Banfield J.F."/>
        </authorList>
    </citation>
    <scope>NUCLEOTIDE SEQUENCE</scope>
    <source>
        <strain evidence="6">NC_groundwater_1664_Pr3_B-0.1um_52_9</strain>
    </source>
</reference>
<dbReference type="InterPro" id="IPR042099">
    <property type="entry name" value="ANL_N_sf"/>
</dbReference>
<dbReference type="Gene3D" id="3.40.50.12780">
    <property type="entry name" value="N-terminal domain of ligase-like"/>
    <property type="match status" value="1"/>
</dbReference>
<dbReference type="GO" id="GO:0016020">
    <property type="term" value="C:membrane"/>
    <property type="evidence" value="ECO:0007669"/>
    <property type="project" value="TreeGrafter"/>
</dbReference>
<organism evidence="6 7">
    <name type="scientific">Desulfomonile tiedjei</name>
    <dbReference type="NCBI Taxonomy" id="2358"/>
    <lineage>
        <taxon>Bacteria</taxon>
        <taxon>Pseudomonadati</taxon>
        <taxon>Thermodesulfobacteriota</taxon>
        <taxon>Desulfomonilia</taxon>
        <taxon>Desulfomonilales</taxon>
        <taxon>Desulfomonilaceae</taxon>
        <taxon>Desulfomonile</taxon>
    </lineage>
</organism>
<dbReference type="SUPFAM" id="SSF56801">
    <property type="entry name" value="Acetyl-CoA synthetase-like"/>
    <property type="match status" value="1"/>
</dbReference>
<dbReference type="AlphaFoldDB" id="A0A9D6Z5Z6"/>
<keyword evidence="3" id="KW-0443">Lipid metabolism</keyword>
<comment type="catalytic activity">
    <reaction evidence="4">
        <text>a long-chain fatty acid + ATP + CoA = a long-chain fatty acyl-CoA + AMP + diphosphate</text>
        <dbReference type="Rhea" id="RHEA:15421"/>
        <dbReference type="ChEBI" id="CHEBI:30616"/>
        <dbReference type="ChEBI" id="CHEBI:33019"/>
        <dbReference type="ChEBI" id="CHEBI:57287"/>
        <dbReference type="ChEBI" id="CHEBI:57560"/>
        <dbReference type="ChEBI" id="CHEBI:83139"/>
        <dbReference type="ChEBI" id="CHEBI:456215"/>
        <dbReference type="EC" id="6.2.1.3"/>
    </reaction>
    <physiologicalReaction direction="left-to-right" evidence="4">
        <dbReference type="Rhea" id="RHEA:15422"/>
    </physiologicalReaction>
</comment>
<gene>
    <name evidence="6" type="ORF">HY912_21165</name>
</gene>
<keyword evidence="2" id="KW-0276">Fatty acid metabolism</keyword>
<dbReference type="Pfam" id="PF00501">
    <property type="entry name" value="AMP-binding"/>
    <property type="match status" value="1"/>
</dbReference>